<evidence type="ECO:0000313" key="4">
    <source>
        <dbReference type="Proteomes" id="UP000315750"/>
    </source>
</evidence>
<name>A0A518ATI0_9BACT</name>
<dbReference type="SMART" id="SM00448">
    <property type="entry name" value="REC"/>
    <property type="match status" value="1"/>
</dbReference>
<protein>
    <submittedName>
        <fullName evidence="3">Chemotaxis protein CheY</fullName>
    </submittedName>
</protein>
<keyword evidence="1" id="KW-0597">Phosphoprotein</keyword>
<dbReference type="Gene3D" id="3.40.50.2300">
    <property type="match status" value="1"/>
</dbReference>
<evidence type="ECO:0000259" key="2">
    <source>
        <dbReference type="PROSITE" id="PS50110"/>
    </source>
</evidence>
<evidence type="ECO:0000313" key="3">
    <source>
        <dbReference type="EMBL" id="QDU58016.1"/>
    </source>
</evidence>
<gene>
    <name evidence="3" type="primary">cheY_4</name>
    <name evidence="3" type="ORF">Pan181_42410</name>
</gene>
<keyword evidence="4" id="KW-1185">Reference proteome</keyword>
<dbReference type="EMBL" id="CP036278">
    <property type="protein sequence ID" value="QDU58016.1"/>
    <property type="molecule type" value="Genomic_DNA"/>
</dbReference>
<sequence>MSIKALIADDSGVMRKIIVRAATAAGIQNIVEAVDGADAIAKFSAESFDLVLTDWNMPNKTGLEVIQEIRATGSTVPIIMVTTEGEKASVLQAIQAGVTDYLTKPFEADALLAKIEKLAIA</sequence>
<evidence type="ECO:0000256" key="1">
    <source>
        <dbReference type="PROSITE-ProRule" id="PRU00169"/>
    </source>
</evidence>
<dbReference type="PROSITE" id="PS50110">
    <property type="entry name" value="RESPONSE_REGULATORY"/>
    <property type="match status" value="1"/>
</dbReference>
<dbReference type="PANTHER" id="PTHR43228">
    <property type="entry name" value="TWO-COMPONENT RESPONSE REGULATOR"/>
    <property type="match status" value="1"/>
</dbReference>
<proteinExistence type="predicted"/>
<dbReference type="GO" id="GO:0000160">
    <property type="term" value="P:phosphorelay signal transduction system"/>
    <property type="evidence" value="ECO:0007669"/>
    <property type="project" value="InterPro"/>
</dbReference>
<dbReference type="PANTHER" id="PTHR43228:SF1">
    <property type="entry name" value="TWO-COMPONENT RESPONSE REGULATOR ARR22"/>
    <property type="match status" value="1"/>
</dbReference>
<feature type="modified residue" description="4-aspartylphosphate" evidence="1">
    <location>
        <position position="54"/>
    </location>
</feature>
<dbReference type="Proteomes" id="UP000315750">
    <property type="component" value="Chromosome"/>
</dbReference>
<dbReference type="SUPFAM" id="SSF52172">
    <property type="entry name" value="CheY-like"/>
    <property type="match status" value="1"/>
</dbReference>
<dbReference type="InterPro" id="IPR001789">
    <property type="entry name" value="Sig_transdc_resp-reg_receiver"/>
</dbReference>
<dbReference type="InterPro" id="IPR052048">
    <property type="entry name" value="ST_Response_Regulator"/>
</dbReference>
<organism evidence="3 4">
    <name type="scientific">Aeoliella mucimassa</name>
    <dbReference type="NCBI Taxonomy" id="2527972"/>
    <lineage>
        <taxon>Bacteria</taxon>
        <taxon>Pseudomonadati</taxon>
        <taxon>Planctomycetota</taxon>
        <taxon>Planctomycetia</taxon>
        <taxon>Pirellulales</taxon>
        <taxon>Lacipirellulaceae</taxon>
        <taxon>Aeoliella</taxon>
    </lineage>
</organism>
<dbReference type="KEGG" id="amuc:Pan181_42410"/>
<dbReference type="RefSeq" id="WP_145249523.1">
    <property type="nucleotide sequence ID" value="NZ_CP036278.1"/>
</dbReference>
<dbReference type="InterPro" id="IPR011006">
    <property type="entry name" value="CheY-like_superfamily"/>
</dbReference>
<reference evidence="3 4" key="1">
    <citation type="submission" date="2019-02" db="EMBL/GenBank/DDBJ databases">
        <title>Deep-cultivation of Planctomycetes and their phenomic and genomic characterization uncovers novel biology.</title>
        <authorList>
            <person name="Wiegand S."/>
            <person name="Jogler M."/>
            <person name="Boedeker C."/>
            <person name="Pinto D."/>
            <person name="Vollmers J."/>
            <person name="Rivas-Marin E."/>
            <person name="Kohn T."/>
            <person name="Peeters S.H."/>
            <person name="Heuer A."/>
            <person name="Rast P."/>
            <person name="Oberbeckmann S."/>
            <person name="Bunk B."/>
            <person name="Jeske O."/>
            <person name="Meyerdierks A."/>
            <person name="Storesund J.E."/>
            <person name="Kallscheuer N."/>
            <person name="Luecker S."/>
            <person name="Lage O.M."/>
            <person name="Pohl T."/>
            <person name="Merkel B.J."/>
            <person name="Hornburger P."/>
            <person name="Mueller R.-W."/>
            <person name="Bruemmer F."/>
            <person name="Labrenz M."/>
            <person name="Spormann A.M."/>
            <person name="Op den Camp H."/>
            <person name="Overmann J."/>
            <person name="Amann R."/>
            <person name="Jetten M.S.M."/>
            <person name="Mascher T."/>
            <person name="Medema M.H."/>
            <person name="Devos D.P."/>
            <person name="Kaster A.-K."/>
            <person name="Ovreas L."/>
            <person name="Rohde M."/>
            <person name="Galperin M.Y."/>
            <person name="Jogler C."/>
        </authorList>
    </citation>
    <scope>NUCLEOTIDE SEQUENCE [LARGE SCALE GENOMIC DNA]</scope>
    <source>
        <strain evidence="3 4">Pan181</strain>
    </source>
</reference>
<accession>A0A518ATI0</accession>
<dbReference type="OrthoDB" id="9813953at2"/>
<feature type="domain" description="Response regulatory" evidence="2">
    <location>
        <begin position="4"/>
        <end position="119"/>
    </location>
</feature>
<dbReference type="AlphaFoldDB" id="A0A518ATI0"/>
<dbReference type="Pfam" id="PF00072">
    <property type="entry name" value="Response_reg"/>
    <property type="match status" value="1"/>
</dbReference>